<feature type="non-terminal residue" evidence="1">
    <location>
        <position position="1"/>
    </location>
</feature>
<gene>
    <name evidence="1" type="ORF">Gorai_007587</name>
</gene>
<accession>A0A7J8Q8N6</accession>
<reference evidence="1 2" key="1">
    <citation type="journal article" date="2019" name="Genome Biol. Evol.">
        <title>Insights into the evolution of the New World diploid cottons (Gossypium, subgenus Houzingenia) based on genome sequencing.</title>
        <authorList>
            <person name="Grover C.E."/>
            <person name="Arick M.A. 2nd"/>
            <person name="Thrash A."/>
            <person name="Conover J.L."/>
            <person name="Sanders W.S."/>
            <person name="Peterson D.G."/>
            <person name="Frelichowski J.E."/>
            <person name="Scheffler J.A."/>
            <person name="Scheffler B.E."/>
            <person name="Wendel J.F."/>
        </authorList>
    </citation>
    <scope>NUCLEOTIDE SEQUENCE [LARGE SCALE GENOMIC DNA]</scope>
    <source>
        <strain evidence="1">8</strain>
        <tissue evidence="1">Leaf</tissue>
    </source>
</reference>
<organism evidence="1 2">
    <name type="scientific">Gossypium raimondii</name>
    <name type="common">Peruvian cotton</name>
    <name type="synonym">Gossypium klotzschianum subsp. raimondii</name>
    <dbReference type="NCBI Taxonomy" id="29730"/>
    <lineage>
        <taxon>Eukaryota</taxon>
        <taxon>Viridiplantae</taxon>
        <taxon>Streptophyta</taxon>
        <taxon>Embryophyta</taxon>
        <taxon>Tracheophyta</taxon>
        <taxon>Spermatophyta</taxon>
        <taxon>Magnoliopsida</taxon>
        <taxon>eudicotyledons</taxon>
        <taxon>Gunneridae</taxon>
        <taxon>Pentapetalae</taxon>
        <taxon>rosids</taxon>
        <taxon>malvids</taxon>
        <taxon>Malvales</taxon>
        <taxon>Malvaceae</taxon>
        <taxon>Malvoideae</taxon>
        <taxon>Gossypium</taxon>
    </lineage>
</organism>
<comment type="caution">
    <text evidence="1">The sequence shown here is derived from an EMBL/GenBank/DDBJ whole genome shotgun (WGS) entry which is preliminary data.</text>
</comment>
<protein>
    <recommendedName>
        <fullName evidence="3">DUF4283 domain-containing protein</fullName>
    </recommendedName>
</protein>
<dbReference type="AlphaFoldDB" id="A0A7J8Q8N6"/>
<evidence type="ECO:0000313" key="2">
    <source>
        <dbReference type="Proteomes" id="UP000593578"/>
    </source>
</evidence>
<dbReference type="EMBL" id="JABEZZ010000010">
    <property type="protein sequence ID" value="MBA0597798.1"/>
    <property type="molecule type" value="Genomic_DNA"/>
</dbReference>
<evidence type="ECO:0008006" key="3">
    <source>
        <dbReference type="Google" id="ProtNLM"/>
    </source>
</evidence>
<name>A0A7J8Q8N6_GOSRA</name>
<dbReference type="Proteomes" id="UP000593578">
    <property type="component" value="Unassembled WGS sequence"/>
</dbReference>
<sequence length="45" mass="5026">MEKDLEGLNIAIGRRSVVHFSAMKTTMANLWHPLMGVQIMDLGGR</sequence>
<evidence type="ECO:0000313" key="1">
    <source>
        <dbReference type="EMBL" id="MBA0597798.1"/>
    </source>
</evidence>
<proteinExistence type="predicted"/>